<dbReference type="SUPFAM" id="SSF52317">
    <property type="entry name" value="Class I glutamine amidotransferase-like"/>
    <property type="match status" value="1"/>
</dbReference>
<dbReference type="SMART" id="SM00342">
    <property type="entry name" value="HTH_ARAC"/>
    <property type="match status" value="1"/>
</dbReference>
<evidence type="ECO:0000256" key="1">
    <source>
        <dbReference type="ARBA" id="ARBA00023015"/>
    </source>
</evidence>
<reference evidence="4 5" key="1">
    <citation type="submission" date="2015-09" db="EMBL/GenBank/DDBJ databases">
        <authorList>
            <consortium name="Swine Surveillance"/>
        </authorList>
    </citation>
    <scope>NUCLEOTIDE SEQUENCE [LARGE SCALE GENOMIC DNA]</scope>
    <source>
        <strain evidence="4 5">CECT 7557</strain>
    </source>
</reference>
<dbReference type="RefSeq" id="WP_058289085.1">
    <property type="nucleotide sequence ID" value="NZ_CYSD01000014.1"/>
</dbReference>
<dbReference type="EMBL" id="CYSD01000014">
    <property type="protein sequence ID" value="CUH76569.1"/>
    <property type="molecule type" value="Genomic_DNA"/>
</dbReference>
<name>A0A0N7LZ36_9RHOB</name>
<accession>A0A0N7LZ36</accession>
<dbReference type="InterPro" id="IPR018060">
    <property type="entry name" value="HTH_AraC"/>
</dbReference>
<proteinExistence type="predicted"/>
<dbReference type="InterPro" id="IPR052158">
    <property type="entry name" value="INH-QAR"/>
</dbReference>
<evidence type="ECO:0000259" key="3">
    <source>
        <dbReference type="PROSITE" id="PS01124"/>
    </source>
</evidence>
<feature type="domain" description="HTH araC/xylS-type" evidence="3">
    <location>
        <begin position="209"/>
        <end position="307"/>
    </location>
</feature>
<dbReference type="Pfam" id="PF12833">
    <property type="entry name" value="HTH_18"/>
    <property type="match status" value="1"/>
</dbReference>
<dbReference type="InterPro" id="IPR002818">
    <property type="entry name" value="DJ-1/PfpI"/>
</dbReference>
<dbReference type="PANTHER" id="PTHR43130:SF3">
    <property type="entry name" value="HTH-TYPE TRANSCRIPTIONAL REGULATOR RV1931C"/>
    <property type="match status" value="1"/>
</dbReference>
<keyword evidence="2" id="KW-0804">Transcription</keyword>
<dbReference type="Proteomes" id="UP000052022">
    <property type="component" value="Unassembled WGS sequence"/>
</dbReference>
<dbReference type="SUPFAM" id="SSF46689">
    <property type="entry name" value="Homeodomain-like"/>
    <property type="match status" value="1"/>
</dbReference>
<dbReference type="PANTHER" id="PTHR43130">
    <property type="entry name" value="ARAC-FAMILY TRANSCRIPTIONAL REGULATOR"/>
    <property type="match status" value="1"/>
</dbReference>
<dbReference type="GO" id="GO:0043565">
    <property type="term" value="F:sequence-specific DNA binding"/>
    <property type="evidence" value="ECO:0007669"/>
    <property type="project" value="InterPro"/>
</dbReference>
<dbReference type="AlphaFoldDB" id="A0A0N7LZ36"/>
<evidence type="ECO:0000313" key="5">
    <source>
        <dbReference type="Proteomes" id="UP000052022"/>
    </source>
</evidence>
<dbReference type="OrthoDB" id="9793400at2"/>
<dbReference type="InterPro" id="IPR009057">
    <property type="entry name" value="Homeodomain-like_sf"/>
</dbReference>
<dbReference type="STRING" id="928856.SAMN04488049_11433"/>
<dbReference type="InterPro" id="IPR029062">
    <property type="entry name" value="Class_I_gatase-like"/>
</dbReference>
<evidence type="ECO:0000256" key="2">
    <source>
        <dbReference type="ARBA" id="ARBA00023163"/>
    </source>
</evidence>
<keyword evidence="5" id="KW-1185">Reference proteome</keyword>
<protein>
    <submittedName>
        <fullName evidence="4">Carnitine catabolism transcriptional activator</fullName>
    </submittedName>
</protein>
<gene>
    <name evidence="4" type="primary">cdhR_2</name>
    <name evidence="4" type="ORF">TRM7557_00964</name>
</gene>
<evidence type="ECO:0000313" key="4">
    <source>
        <dbReference type="EMBL" id="CUH76569.1"/>
    </source>
</evidence>
<keyword evidence="1" id="KW-0805">Transcription regulation</keyword>
<dbReference type="Pfam" id="PF01965">
    <property type="entry name" value="DJ-1_PfpI"/>
    <property type="match status" value="1"/>
</dbReference>
<dbReference type="Gene3D" id="1.10.10.60">
    <property type="entry name" value="Homeodomain-like"/>
    <property type="match status" value="1"/>
</dbReference>
<dbReference type="PROSITE" id="PS01124">
    <property type="entry name" value="HTH_ARAC_FAMILY_2"/>
    <property type="match status" value="1"/>
</dbReference>
<organism evidence="4 5">
    <name type="scientific">Tritonibacter multivorans</name>
    <dbReference type="NCBI Taxonomy" id="928856"/>
    <lineage>
        <taxon>Bacteria</taxon>
        <taxon>Pseudomonadati</taxon>
        <taxon>Pseudomonadota</taxon>
        <taxon>Alphaproteobacteria</taxon>
        <taxon>Rhodobacterales</taxon>
        <taxon>Paracoccaceae</taxon>
        <taxon>Tritonibacter</taxon>
    </lineage>
</organism>
<sequence length="307" mass="33291">MSSHLFEFLLFEGFSNMVLASALEPLRDVGLRGVDADLSWRITTLDGAAVRSSSGLTVTPDAAFAPAQGATLVLVAGYHMRDQLAPAALTRIRQAARAAPLVVAADTAPWILAAAGLLEGHQATIHWQEFDSFQESFANVAVTPARFVRSGKFLSCGGASTALDMMLDLIHDQFGAAAAFEASNMFLYDPNRQAHGPQRLRDRGSPKLLAALDTMASHIETPLTTFELADQVGLAERTLNRLFHRELGMGPGKYYKLLRLGRARLLAEETTLSQEQIALRCGFSSGVALARSFQQTYQRSLKDLRGA</sequence>
<dbReference type="CDD" id="cd03136">
    <property type="entry name" value="GATase1_AraC_ArgR_like"/>
    <property type="match status" value="1"/>
</dbReference>
<dbReference type="GO" id="GO:0003700">
    <property type="term" value="F:DNA-binding transcription factor activity"/>
    <property type="evidence" value="ECO:0007669"/>
    <property type="project" value="InterPro"/>
</dbReference>
<dbReference type="Gene3D" id="3.40.50.880">
    <property type="match status" value="1"/>
</dbReference>